<sequence>MIRRMGAALAIAAGALAAVGVAAPAVAAQGDKIIDSGEVVVWKDTGFTGQFYDFGTTSPTSYPNFTTPSFANCPNLQGWFVNADETAREPEATAAGLKFEPADLIHRNISGVTTENLTPGTYVASVAPNQPSFFSVEVDEGPGTYGTLRYKPATNTWTMVTGGVEYEDADPTVVVTEAGKSHKVVRFGVGFTQNPPGNVTTVVSSVTFKGTTYPLTCNQTFGAPPNATAIDNNTSSIINYSNSYVRAYANANYQGAYIQLLPYGQSVGTLSYAYSSLGSLDNQLSSHKVAGP</sequence>
<accession>A0ABT4AZ66</accession>
<dbReference type="RefSeq" id="WP_267563228.1">
    <property type="nucleotide sequence ID" value="NZ_JAPNTZ010000004.1"/>
</dbReference>
<comment type="caution">
    <text evidence="2">The sequence shown here is derived from an EMBL/GenBank/DDBJ whole genome shotgun (WGS) entry which is preliminary data.</text>
</comment>
<organism evidence="2 3">
    <name type="scientific">Paractinoplanes pyxinae</name>
    <dbReference type="NCBI Taxonomy" id="2997416"/>
    <lineage>
        <taxon>Bacteria</taxon>
        <taxon>Bacillati</taxon>
        <taxon>Actinomycetota</taxon>
        <taxon>Actinomycetes</taxon>
        <taxon>Micromonosporales</taxon>
        <taxon>Micromonosporaceae</taxon>
        <taxon>Paractinoplanes</taxon>
    </lineage>
</organism>
<reference evidence="2" key="1">
    <citation type="submission" date="2022-11" db="EMBL/GenBank/DDBJ databases">
        <authorList>
            <person name="Somphong A."/>
            <person name="Phongsopitanun W."/>
        </authorList>
    </citation>
    <scope>NUCLEOTIDE SEQUENCE</scope>
    <source>
        <strain evidence="2">Pm04-4</strain>
    </source>
</reference>
<protein>
    <submittedName>
        <fullName evidence="2">Uncharacterized protein</fullName>
    </submittedName>
</protein>
<dbReference type="EMBL" id="JAPNTZ010000004">
    <property type="protein sequence ID" value="MCY1139152.1"/>
    <property type="molecule type" value="Genomic_DNA"/>
</dbReference>
<keyword evidence="1" id="KW-0732">Signal</keyword>
<dbReference type="Gene3D" id="2.60.20.10">
    <property type="entry name" value="Crystallins"/>
    <property type="match status" value="1"/>
</dbReference>
<evidence type="ECO:0000313" key="3">
    <source>
        <dbReference type="Proteomes" id="UP001151002"/>
    </source>
</evidence>
<name>A0ABT4AZ66_9ACTN</name>
<dbReference type="Proteomes" id="UP001151002">
    <property type="component" value="Unassembled WGS sequence"/>
</dbReference>
<keyword evidence="3" id="KW-1185">Reference proteome</keyword>
<feature type="signal peptide" evidence="1">
    <location>
        <begin position="1"/>
        <end position="27"/>
    </location>
</feature>
<proteinExistence type="predicted"/>
<gene>
    <name evidence="2" type="ORF">OWR29_14230</name>
</gene>
<evidence type="ECO:0000256" key="1">
    <source>
        <dbReference type="SAM" id="SignalP"/>
    </source>
</evidence>
<evidence type="ECO:0000313" key="2">
    <source>
        <dbReference type="EMBL" id="MCY1139152.1"/>
    </source>
</evidence>
<feature type="chain" id="PRO_5047333611" evidence="1">
    <location>
        <begin position="28"/>
        <end position="292"/>
    </location>
</feature>